<evidence type="ECO:0000313" key="2">
    <source>
        <dbReference type="EMBL" id="PWA47349.1"/>
    </source>
</evidence>
<dbReference type="PANTHER" id="PTHR46087">
    <property type="entry name" value="PUTATIVE, EXPRESSED-RELATED"/>
    <property type="match status" value="1"/>
</dbReference>
<sequence>MGVMSRQVLPVCSICCVCCPSLRARSRHPVKRYKQLLADIFPRSQGGEPNERKIGKLCEYASRNPLRIPKITDYLEQKFYRSLRNEKIGAVKSVLLVYGKLLSSCKVQMSLFASSLLGIVGTLLVQTQNHEMQILGCHALVNFISNQVDSAYMFNLEGLIPKLCQLAEEVGDDERVLRIRSAGLQVLAFLMLFMGEQPHVSLDFENIISVTLENYTDNSVNQETAKYDRQLSLAHARVPSAPSFSHFSKTSEIVSSKLQDIPPVDAHKNPSYWARVCLHNMALSAKGATAVRHVMEPMFNKFDTNKLWVSEKGLAFSVLKYLLMILEESDDRSHLLLAILIKHLDNKDVIKQPVLQLHIVNVATELSEYVKQHASVTIVGAIADLIKHLRKCLQSSLESLSPEESCDSCYTDLQCALENCISKLSCKVGDVGPILDTMAVMLENIPSSAAMARAIFSAVYRTAQLISSIPNKTYYKKVFPDALFHHLLLAMSHPDHETRVLAHRVFSVVLVPSLTETWSIVDLIPSQAGFPTTLSQGINKSILETIDKGTTEKEDHNMDNNVTHNTESLSCGSIEPSTSDRKTFPSSMRLSGHQVGLLLSSIWIQAISMDNAPTNFEAMAHTYTLALSVIFTKVSCQESPQTFIEFSSTLEHTKRMQNSPHSSMIFQNDQWNLTSYKTVSGPSGIRKTDAGVSEIWRTSLEIPTTCHLPELICMVKSTLTEETVDPYLVLDENIRLQAICTKHGDKNCHGSHPDKASATKPFCAIELKEQQLKDTLSMHLVSSLGKSSEEELSNMKAQLSQWLMPDDEYPFGPPLFMGTRKLCSPLSHTDIQAFDEVMPHAESADEDALDQHGSQSDDKAPLSINSVDILSVSQLMESVAETAYHEENMANSSMPVTYDEMKNQCEALMMGKQQKMSVLQSFKEKQEAMATKAPGGEQKRTPLVSNNQLELLEVETKSSTSDQAQVDYQITSCLNEYRPHDSFKLPALSPYDKFLKPARR</sequence>
<gene>
    <name evidence="2" type="ORF">CTI12_AA497800</name>
</gene>
<dbReference type="OrthoDB" id="19232at2759"/>
<dbReference type="Proteomes" id="UP000245207">
    <property type="component" value="Unassembled WGS sequence"/>
</dbReference>
<organism evidence="2 3">
    <name type="scientific">Artemisia annua</name>
    <name type="common">Sweet wormwood</name>
    <dbReference type="NCBI Taxonomy" id="35608"/>
    <lineage>
        <taxon>Eukaryota</taxon>
        <taxon>Viridiplantae</taxon>
        <taxon>Streptophyta</taxon>
        <taxon>Embryophyta</taxon>
        <taxon>Tracheophyta</taxon>
        <taxon>Spermatophyta</taxon>
        <taxon>Magnoliopsida</taxon>
        <taxon>eudicotyledons</taxon>
        <taxon>Gunneridae</taxon>
        <taxon>Pentapetalae</taxon>
        <taxon>asterids</taxon>
        <taxon>campanulids</taxon>
        <taxon>Asterales</taxon>
        <taxon>Asteraceae</taxon>
        <taxon>Asteroideae</taxon>
        <taxon>Anthemideae</taxon>
        <taxon>Artemisiinae</taxon>
        <taxon>Artemisia</taxon>
    </lineage>
</organism>
<accession>A0A2U1LEB7</accession>
<dbReference type="EMBL" id="PKPP01009852">
    <property type="protein sequence ID" value="PWA47349.1"/>
    <property type="molecule type" value="Genomic_DNA"/>
</dbReference>
<dbReference type="Pfam" id="PF21052">
    <property type="entry name" value="EFR3_ARM"/>
    <property type="match status" value="1"/>
</dbReference>
<evidence type="ECO:0000256" key="1">
    <source>
        <dbReference type="SAM" id="MobiDB-lite"/>
    </source>
</evidence>
<proteinExistence type="predicted"/>
<feature type="region of interest" description="Disordered" evidence="1">
    <location>
        <begin position="552"/>
        <end position="586"/>
    </location>
</feature>
<comment type="caution">
    <text evidence="2">The sequence shown here is derived from an EMBL/GenBank/DDBJ whole genome shotgun (WGS) entry which is preliminary data.</text>
</comment>
<dbReference type="InterPro" id="IPR049152">
    <property type="entry name" value="EFR3-like_ARM"/>
</dbReference>
<reference evidence="2 3" key="1">
    <citation type="journal article" date="2018" name="Mol. Plant">
        <title>The genome of Artemisia annua provides insight into the evolution of Asteraceae family and artemisinin biosynthesis.</title>
        <authorList>
            <person name="Shen Q."/>
            <person name="Zhang L."/>
            <person name="Liao Z."/>
            <person name="Wang S."/>
            <person name="Yan T."/>
            <person name="Shi P."/>
            <person name="Liu M."/>
            <person name="Fu X."/>
            <person name="Pan Q."/>
            <person name="Wang Y."/>
            <person name="Lv Z."/>
            <person name="Lu X."/>
            <person name="Zhang F."/>
            <person name="Jiang W."/>
            <person name="Ma Y."/>
            <person name="Chen M."/>
            <person name="Hao X."/>
            <person name="Li L."/>
            <person name="Tang Y."/>
            <person name="Lv G."/>
            <person name="Zhou Y."/>
            <person name="Sun X."/>
            <person name="Brodelius P.E."/>
            <person name="Rose J.K.C."/>
            <person name="Tang K."/>
        </authorList>
    </citation>
    <scope>NUCLEOTIDE SEQUENCE [LARGE SCALE GENOMIC DNA]</scope>
    <source>
        <strain evidence="3">cv. Huhao1</strain>
        <tissue evidence="2">Leaf</tissue>
    </source>
</reference>
<dbReference type="AlphaFoldDB" id="A0A2U1LEB7"/>
<keyword evidence="3" id="KW-1185">Reference proteome</keyword>
<evidence type="ECO:0000313" key="3">
    <source>
        <dbReference type="Proteomes" id="UP000245207"/>
    </source>
</evidence>
<dbReference type="InterPro" id="IPR055296">
    <property type="entry name" value="SRL2-like"/>
</dbReference>
<dbReference type="STRING" id="35608.A0A2U1LEB7"/>
<protein>
    <submittedName>
        <fullName evidence="2">ARM repeat superfamily protein</fullName>
    </submittedName>
</protein>
<dbReference type="PANTHER" id="PTHR46087:SF13">
    <property type="entry name" value="ARM REPEAT SUPERFAMILY PROTEIN"/>
    <property type="match status" value="1"/>
</dbReference>
<dbReference type="InterPro" id="IPR016024">
    <property type="entry name" value="ARM-type_fold"/>
</dbReference>
<feature type="region of interest" description="Disordered" evidence="1">
    <location>
        <begin position="842"/>
        <end position="861"/>
    </location>
</feature>
<dbReference type="SUPFAM" id="SSF48371">
    <property type="entry name" value="ARM repeat"/>
    <property type="match status" value="1"/>
</dbReference>
<feature type="compositionally biased region" description="Polar residues" evidence="1">
    <location>
        <begin position="559"/>
        <end position="577"/>
    </location>
</feature>
<name>A0A2U1LEB7_ARTAN</name>